<dbReference type="Proteomes" id="UP000827284">
    <property type="component" value="Unassembled WGS sequence"/>
</dbReference>
<evidence type="ECO:0000313" key="9">
    <source>
        <dbReference type="Proteomes" id="UP000827284"/>
    </source>
</evidence>
<protein>
    <recommendedName>
        <fullName evidence="7">C2H2-type domain-containing protein</fullName>
    </recommendedName>
</protein>
<dbReference type="Gene3D" id="3.30.160.60">
    <property type="entry name" value="Classic Zinc Finger"/>
    <property type="match status" value="3"/>
</dbReference>
<dbReference type="PROSITE" id="PS50157">
    <property type="entry name" value="ZINC_FINGER_C2H2_2"/>
    <property type="match status" value="3"/>
</dbReference>
<comment type="caution">
    <text evidence="8">The sequence shown here is derived from an EMBL/GenBank/DDBJ whole genome shotgun (WGS) entry which is preliminary data.</text>
</comment>
<organism evidence="8 9">
    <name type="scientific">Entomortierella parvispora</name>
    <dbReference type="NCBI Taxonomy" id="205924"/>
    <lineage>
        <taxon>Eukaryota</taxon>
        <taxon>Fungi</taxon>
        <taxon>Fungi incertae sedis</taxon>
        <taxon>Mucoromycota</taxon>
        <taxon>Mortierellomycotina</taxon>
        <taxon>Mortierellomycetes</taxon>
        <taxon>Mortierellales</taxon>
        <taxon>Mortierellaceae</taxon>
        <taxon>Entomortierella</taxon>
    </lineage>
</organism>
<dbReference type="PANTHER" id="PTHR19818:SF139">
    <property type="entry name" value="PAIR-RULE PROTEIN ODD-PAIRED"/>
    <property type="match status" value="1"/>
</dbReference>
<dbReference type="PROSITE" id="PS00028">
    <property type="entry name" value="ZINC_FINGER_C2H2_1"/>
    <property type="match status" value="3"/>
</dbReference>
<feature type="domain" description="C2H2-type" evidence="7">
    <location>
        <begin position="426"/>
        <end position="455"/>
    </location>
</feature>
<dbReference type="InterPro" id="IPR050329">
    <property type="entry name" value="GLI_C2H2-zinc-finger"/>
</dbReference>
<dbReference type="InterPro" id="IPR013087">
    <property type="entry name" value="Znf_C2H2_type"/>
</dbReference>
<dbReference type="PANTHER" id="PTHR19818">
    <property type="entry name" value="ZINC FINGER PROTEIN ZIC AND GLI"/>
    <property type="match status" value="1"/>
</dbReference>
<reference evidence="8" key="2">
    <citation type="journal article" date="2022" name="Microbiol. Resour. Announc.">
        <title>Whole-Genome Sequence of Entomortierella parvispora E1425, a Mucoromycotan Fungus Associated with Burkholderiaceae-Related Endosymbiotic Bacteria.</title>
        <authorList>
            <person name="Herlambang A."/>
            <person name="Guo Y."/>
            <person name="Takashima Y."/>
            <person name="Narisawa K."/>
            <person name="Ohta H."/>
            <person name="Nishizawa T."/>
        </authorList>
    </citation>
    <scope>NUCLEOTIDE SEQUENCE</scope>
    <source>
        <strain evidence="8">E1425</strain>
    </source>
</reference>
<feature type="compositionally biased region" description="Low complexity" evidence="6">
    <location>
        <begin position="128"/>
        <end position="170"/>
    </location>
</feature>
<evidence type="ECO:0000256" key="2">
    <source>
        <dbReference type="ARBA" id="ARBA00022737"/>
    </source>
</evidence>
<keyword evidence="4" id="KW-0862">Zinc</keyword>
<evidence type="ECO:0000313" key="8">
    <source>
        <dbReference type="EMBL" id="GJJ70386.1"/>
    </source>
</evidence>
<dbReference type="GO" id="GO:0045944">
    <property type="term" value="P:positive regulation of transcription by RNA polymerase II"/>
    <property type="evidence" value="ECO:0007669"/>
    <property type="project" value="UniProtKB-ARBA"/>
</dbReference>
<dbReference type="SUPFAM" id="SSF57667">
    <property type="entry name" value="beta-beta-alpha zinc fingers"/>
    <property type="match status" value="2"/>
</dbReference>
<feature type="region of interest" description="Disordered" evidence="6">
    <location>
        <begin position="286"/>
        <end position="343"/>
    </location>
</feature>
<reference evidence="8" key="1">
    <citation type="submission" date="2021-11" db="EMBL/GenBank/DDBJ databases">
        <authorList>
            <person name="Herlambang A."/>
            <person name="Guo Y."/>
            <person name="Takashima Y."/>
            <person name="Nishizawa T."/>
        </authorList>
    </citation>
    <scope>NUCLEOTIDE SEQUENCE</scope>
    <source>
        <strain evidence="8">E1425</strain>
    </source>
</reference>
<proteinExistence type="predicted"/>
<dbReference type="InterPro" id="IPR036236">
    <property type="entry name" value="Znf_C2H2_sf"/>
</dbReference>
<evidence type="ECO:0000256" key="5">
    <source>
        <dbReference type="PROSITE-ProRule" id="PRU00042"/>
    </source>
</evidence>
<dbReference type="SMART" id="SM00355">
    <property type="entry name" value="ZnF_C2H2"/>
    <property type="match status" value="3"/>
</dbReference>
<keyword evidence="9" id="KW-1185">Reference proteome</keyword>
<evidence type="ECO:0000256" key="4">
    <source>
        <dbReference type="ARBA" id="ARBA00022833"/>
    </source>
</evidence>
<dbReference type="GO" id="GO:0000981">
    <property type="term" value="F:DNA-binding transcription factor activity, RNA polymerase II-specific"/>
    <property type="evidence" value="ECO:0007669"/>
    <property type="project" value="UniProtKB-ARBA"/>
</dbReference>
<keyword evidence="1" id="KW-0479">Metal-binding</keyword>
<gene>
    <name evidence="8" type="ORF">EMPS_02735</name>
</gene>
<evidence type="ECO:0000259" key="7">
    <source>
        <dbReference type="PROSITE" id="PS50157"/>
    </source>
</evidence>
<name>A0A9P3H5A0_9FUNG</name>
<dbReference type="FunFam" id="3.30.160.60:FF:000072">
    <property type="entry name" value="zinc finger protein 143 isoform X1"/>
    <property type="match status" value="1"/>
</dbReference>
<accession>A0A9P3H5A0</accession>
<dbReference type="GO" id="GO:0008270">
    <property type="term" value="F:zinc ion binding"/>
    <property type="evidence" value="ECO:0007669"/>
    <property type="project" value="UniProtKB-KW"/>
</dbReference>
<evidence type="ECO:0000256" key="1">
    <source>
        <dbReference type="ARBA" id="ARBA00022723"/>
    </source>
</evidence>
<dbReference type="OrthoDB" id="8117402at2759"/>
<dbReference type="GO" id="GO:0005634">
    <property type="term" value="C:nucleus"/>
    <property type="evidence" value="ECO:0007669"/>
    <property type="project" value="TreeGrafter"/>
</dbReference>
<evidence type="ECO:0000256" key="3">
    <source>
        <dbReference type="ARBA" id="ARBA00022771"/>
    </source>
</evidence>
<dbReference type="AlphaFoldDB" id="A0A9P3H5A0"/>
<dbReference type="EMBL" id="BQFW01000004">
    <property type="protein sequence ID" value="GJJ70386.1"/>
    <property type="molecule type" value="Genomic_DNA"/>
</dbReference>
<feature type="region of interest" description="Disordered" evidence="6">
    <location>
        <begin position="127"/>
        <end position="175"/>
    </location>
</feature>
<evidence type="ECO:0000256" key="6">
    <source>
        <dbReference type="SAM" id="MobiDB-lite"/>
    </source>
</evidence>
<sequence length="494" mass="54048">MLRATSKRIMALPSPGVTTTFDCPVVADPPTPLTPLSSAYEDGTEDDSLSHICSSKADHAQLRAEYQTRPLPVEPLGAIDTASSTPYCAAELNLDGVLSGTLDLSRLALPYQWLEIDTFLLQHQQIAQTTQHPQHSPHPQQDLQYQPQPQQQPKQQFQVQLQLPQQQQQPHKPYRQRDQLCVDHNPLPTNLEGIFVFSSPASISASDLSLQVCALNDSHSFGESAVDCTMYWDQMAGLSLKSSDPCSLMATSPHAENLFGAIEDQMSVSSSPPLLVSDFEIQPGQGNQTLDAISPIEPLSPLPPVSPLSRKKRARAKSAPGTAPYPVGDRPHGAEPSASISPRVLPACPRRQSESIVLLAEAMGASVAPVPLLLASTVQGGAIRASKRSRASSVGAASCSQCFKWFSRKNNLDMHVKRVHDKERPFLCVWEDCTKTFAAKGDLVKHERLHTGEKPFACKHGGCEVTFTRSEPLDRHHERDHHDCPKGRTCLREA</sequence>
<feature type="domain" description="C2H2-type" evidence="7">
    <location>
        <begin position="456"/>
        <end position="487"/>
    </location>
</feature>
<dbReference type="GO" id="GO:0000978">
    <property type="term" value="F:RNA polymerase II cis-regulatory region sequence-specific DNA binding"/>
    <property type="evidence" value="ECO:0007669"/>
    <property type="project" value="TreeGrafter"/>
</dbReference>
<feature type="domain" description="C2H2-type" evidence="7">
    <location>
        <begin position="397"/>
        <end position="425"/>
    </location>
</feature>
<keyword evidence="3 5" id="KW-0863">Zinc-finger</keyword>
<keyword evidence="2" id="KW-0677">Repeat</keyword>